<dbReference type="Gene3D" id="2.40.160.10">
    <property type="entry name" value="Porin"/>
    <property type="match status" value="1"/>
</dbReference>
<evidence type="ECO:0000256" key="6">
    <source>
        <dbReference type="ARBA" id="ARBA00022729"/>
    </source>
</evidence>
<evidence type="ECO:0000256" key="10">
    <source>
        <dbReference type="ARBA" id="ARBA00023237"/>
    </source>
</evidence>
<keyword evidence="4" id="KW-1134">Transmembrane beta strand</keyword>
<dbReference type="AlphaFoldDB" id="A0A366HB44"/>
<dbReference type="InterPro" id="IPR001702">
    <property type="entry name" value="Porin_Gram-ve"/>
</dbReference>
<dbReference type="Proteomes" id="UP000253628">
    <property type="component" value="Unassembled WGS sequence"/>
</dbReference>
<name>A0A366HB44_9BURK</name>
<dbReference type="PANTHER" id="PTHR34501">
    <property type="entry name" value="PROTEIN YDDL-RELATED"/>
    <property type="match status" value="1"/>
</dbReference>
<dbReference type="GO" id="GO:0015288">
    <property type="term" value="F:porin activity"/>
    <property type="evidence" value="ECO:0007669"/>
    <property type="project" value="UniProtKB-KW"/>
</dbReference>
<feature type="chain" id="PRO_5016570239" evidence="11">
    <location>
        <begin position="21"/>
        <end position="382"/>
    </location>
</feature>
<keyword evidence="8" id="KW-0626">Porin</keyword>
<comment type="subunit">
    <text evidence="2">Homotrimer.</text>
</comment>
<dbReference type="RefSeq" id="WP_113933465.1">
    <property type="nucleotide sequence ID" value="NZ_JACCEU010000003.1"/>
</dbReference>
<organism evidence="13 14">
    <name type="scientific">Eoetvoesiella caeni</name>
    <dbReference type="NCBI Taxonomy" id="645616"/>
    <lineage>
        <taxon>Bacteria</taxon>
        <taxon>Pseudomonadati</taxon>
        <taxon>Pseudomonadota</taxon>
        <taxon>Betaproteobacteria</taxon>
        <taxon>Burkholderiales</taxon>
        <taxon>Alcaligenaceae</taxon>
        <taxon>Eoetvoesiella</taxon>
    </lineage>
</organism>
<evidence type="ECO:0000256" key="3">
    <source>
        <dbReference type="ARBA" id="ARBA00022448"/>
    </source>
</evidence>
<keyword evidence="5" id="KW-0812">Transmembrane</keyword>
<dbReference type="SUPFAM" id="SSF56935">
    <property type="entry name" value="Porins"/>
    <property type="match status" value="1"/>
</dbReference>
<keyword evidence="9" id="KW-0472">Membrane</keyword>
<dbReference type="GO" id="GO:0009279">
    <property type="term" value="C:cell outer membrane"/>
    <property type="evidence" value="ECO:0007669"/>
    <property type="project" value="UniProtKB-SubCell"/>
</dbReference>
<dbReference type="Pfam" id="PF13609">
    <property type="entry name" value="Porin_4"/>
    <property type="match status" value="1"/>
</dbReference>
<evidence type="ECO:0000256" key="1">
    <source>
        <dbReference type="ARBA" id="ARBA00004571"/>
    </source>
</evidence>
<evidence type="ECO:0000256" key="2">
    <source>
        <dbReference type="ARBA" id="ARBA00011233"/>
    </source>
</evidence>
<keyword evidence="14" id="KW-1185">Reference proteome</keyword>
<feature type="signal peptide" evidence="11">
    <location>
        <begin position="1"/>
        <end position="20"/>
    </location>
</feature>
<evidence type="ECO:0000256" key="4">
    <source>
        <dbReference type="ARBA" id="ARBA00022452"/>
    </source>
</evidence>
<accession>A0A366HB44</accession>
<keyword evidence="7" id="KW-0406">Ion transport</keyword>
<keyword evidence="10" id="KW-0998">Cell outer membrane</keyword>
<dbReference type="EMBL" id="QNRQ01000005">
    <property type="protein sequence ID" value="RBP39529.1"/>
    <property type="molecule type" value="Genomic_DNA"/>
</dbReference>
<dbReference type="InterPro" id="IPR023614">
    <property type="entry name" value="Porin_dom_sf"/>
</dbReference>
<feature type="domain" description="Porin" evidence="12">
    <location>
        <begin position="7"/>
        <end position="350"/>
    </location>
</feature>
<evidence type="ECO:0000313" key="13">
    <source>
        <dbReference type="EMBL" id="RBP39529.1"/>
    </source>
</evidence>
<comment type="caution">
    <text evidence="13">The sequence shown here is derived from an EMBL/GenBank/DDBJ whole genome shotgun (WGS) entry which is preliminary data.</text>
</comment>
<evidence type="ECO:0000259" key="12">
    <source>
        <dbReference type="Pfam" id="PF13609"/>
    </source>
</evidence>
<dbReference type="CDD" id="cd00342">
    <property type="entry name" value="gram_neg_porins"/>
    <property type="match status" value="1"/>
</dbReference>
<dbReference type="PANTHER" id="PTHR34501:SF9">
    <property type="entry name" value="MAJOR OUTER MEMBRANE PROTEIN P.IA"/>
    <property type="match status" value="1"/>
</dbReference>
<protein>
    <submittedName>
        <fullName evidence="13">Putative porin</fullName>
    </submittedName>
</protein>
<comment type="subcellular location">
    <subcellularLocation>
        <location evidence="1">Cell outer membrane</location>
        <topology evidence="1">Multi-pass membrane protein</topology>
    </subcellularLocation>
</comment>
<dbReference type="PRINTS" id="PR00182">
    <property type="entry name" value="ECOLNEIPORIN"/>
</dbReference>
<proteinExistence type="predicted"/>
<gene>
    <name evidence="13" type="ORF">DFR37_105325</name>
</gene>
<keyword evidence="6 11" id="KW-0732">Signal</keyword>
<dbReference type="InterPro" id="IPR050298">
    <property type="entry name" value="Gram-neg_bact_OMP"/>
</dbReference>
<evidence type="ECO:0000313" key="14">
    <source>
        <dbReference type="Proteomes" id="UP000253628"/>
    </source>
</evidence>
<dbReference type="InterPro" id="IPR033900">
    <property type="entry name" value="Gram_neg_porin_domain"/>
</dbReference>
<dbReference type="GO" id="GO:0034220">
    <property type="term" value="P:monoatomic ion transmembrane transport"/>
    <property type="evidence" value="ECO:0007669"/>
    <property type="project" value="InterPro"/>
</dbReference>
<evidence type="ECO:0000256" key="11">
    <source>
        <dbReference type="SAM" id="SignalP"/>
    </source>
</evidence>
<dbReference type="GO" id="GO:0046930">
    <property type="term" value="C:pore complex"/>
    <property type="evidence" value="ECO:0007669"/>
    <property type="project" value="UniProtKB-KW"/>
</dbReference>
<evidence type="ECO:0000256" key="8">
    <source>
        <dbReference type="ARBA" id="ARBA00023114"/>
    </source>
</evidence>
<evidence type="ECO:0000256" key="9">
    <source>
        <dbReference type="ARBA" id="ARBA00023136"/>
    </source>
</evidence>
<sequence>MRHKLAVAGLVLALSASAQAQERDGVTLYGVIDTSIQYANNIGPNKSSSIHFPSLTSSWPSYWGLRGSEKLTSNLSAVFNLEAGFAPGTGESQQGRLFGRSAWVGLKGDWGQLAFGDQYNMLFWALAKPANIMGPNAHGFGTMDSYTPNARMNNSVTYRGQWSGFDFGLAYARGRDAVKAGPPVLGGSPGASNCGVNYSSSTDCGAYSVLLAYDSANWGFSAAYDVITGSDDPRFTPNFYRLGSGEKDRRIVATAYTRFDAVTVGLTYMNRKSDGAVGVGPGLGERSDLWSLGASWRLAPAITLDGSVSYMRYGKAVESSNSVFYVARAKYAFSKRTSAYVSAGYMQNKGRAYLSAAGGSIGADPLPGQNQSSFMVGLRHDF</sequence>
<evidence type="ECO:0000256" key="7">
    <source>
        <dbReference type="ARBA" id="ARBA00023065"/>
    </source>
</evidence>
<keyword evidence="3" id="KW-0813">Transport</keyword>
<dbReference type="OrthoDB" id="8520696at2"/>
<reference evidence="13 14" key="1">
    <citation type="submission" date="2018-06" db="EMBL/GenBank/DDBJ databases">
        <title>Genomic Encyclopedia of Type Strains, Phase IV (KMG-IV): sequencing the most valuable type-strain genomes for metagenomic binning, comparative biology and taxonomic classification.</title>
        <authorList>
            <person name="Goeker M."/>
        </authorList>
    </citation>
    <scope>NUCLEOTIDE SEQUENCE [LARGE SCALE GENOMIC DNA]</scope>
    <source>
        <strain evidence="13 14">DSM 25520</strain>
    </source>
</reference>
<evidence type="ECO:0000256" key="5">
    <source>
        <dbReference type="ARBA" id="ARBA00022692"/>
    </source>
</evidence>